<name>A0A1Y6BW98_9BACT</name>
<accession>A0A1Y6BW98</accession>
<protein>
    <submittedName>
        <fullName evidence="2">Uncharacterized protein</fullName>
    </submittedName>
</protein>
<dbReference type="Proteomes" id="UP000192907">
    <property type="component" value="Unassembled WGS sequence"/>
</dbReference>
<dbReference type="EMBL" id="FWZT01000009">
    <property type="protein sequence ID" value="SMF28407.1"/>
    <property type="molecule type" value="Genomic_DNA"/>
</dbReference>
<keyword evidence="1" id="KW-0472">Membrane</keyword>
<keyword evidence="3" id="KW-1185">Reference proteome</keyword>
<dbReference type="RefSeq" id="WP_132319518.1">
    <property type="nucleotide sequence ID" value="NZ_FWZT01000009.1"/>
</dbReference>
<evidence type="ECO:0000256" key="1">
    <source>
        <dbReference type="SAM" id="Phobius"/>
    </source>
</evidence>
<feature type="transmembrane region" description="Helical" evidence="1">
    <location>
        <begin position="17"/>
        <end position="36"/>
    </location>
</feature>
<proteinExistence type="predicted"/>
<gene>
    <name evidence="2" type="ORF">SAMN06296036_1094</name>
</gene>
<sequence length="65" mass="7184">MAGQFDAKQYVEKWDRVIIPVMLVAIVGSIVAVFALNSAASPECKRHEYTFCGTEAVSHHGDDHH</sequence>
<keyword evidence="1" id="KW-1133">Transmembrane helix</keyword>
<evidence type="ECO:0000313" key="2">
    <source>
        <dbReference type="EMBL" id="SMF28407.1"/>
    </source>
</evidence>
<organism evidence="2 3">
    <name type="scientific">Pseudobacteriovorax antillogorgiicola</name>
    <dbReference type="NCBI Taxonomy" id="1513793"/>
    <lineage>
        <taxon>Bacteria</taxon>
        <taxon>Pseudomonadati</taxon>
        <taxon>Bdellovibrionota</taxon>
        <taxon>Oligoflexia</taxon>
        <taxon>Oligoflexales</taxon>
        <taxon>Pseudobacteriovoracaceae</taxon>
        <taxon>Pseudobacteriovorax</taxon>
    </lineage>
</organism>
<dbReference type="AlphaFoldDB" id="A0A1Y6BW98"/>
<dbReference type="OrthoDB" id="9971535at2"/>
<keyword evidence="1" id="KW-0812">Transmembrane</keyword>
<evidence type="ECO:0000313" key="3">
    <source>
        <dbReference type="Proteomes" id="UP000192907"/>
    </source>
</evidence>
<reference evidence="3" key="1">
    <citation type="submission" date="2017-04" db="EMBL/GenBank/DDBJ databases">
        <authorList>
            <person name="Varghese N."/>
            <person name="Submissions S."/>
        </authorList>
    </citation>
    <scope>NUCLEOTIDE SEQUENCE [LARGE SCALE GENOMIC DNA]</scope>
    <source>
        <strain evidence="3">RKEM611</strain>
    </source>
</reference>